<protein>
    <submittedName>
        <fullName evidence="6">LLM class flavin-dependent oxidoreductase</fullName>
    </submittedName>
</protein>
<evidence type="ECO:0000259" key="5">
    <source>
        <dbReference type="Pfam" id="PF00296"/>
    </source>
</evidence>
<evidence type="ECO:0000256" key="2">
    <source>
        <dbReference type="ARBA" id="ARBA00022643"/>
    </source>
</evidence>
<dbReference type="InterPro" id="IPR050172">
    <property type="entry name" value="SsuD_RutA_monooxygenase"/>
</dbReference>
<reference evidence="7" key="1">
    <citation type="journal article" date="2019" name="Int. J. Syst. Evol. Microbiol.">
        <title>The Global Catalogue of Microorganisms (GCM) 10K type strain sequencing project: providing services to taxonomists for standard genome sequencing and annotation.</title>
        <authorList>
            <consortium name="The Broad Institute Genomics Platform"/>
            <consortium name="The Broad Institute Genome Sequencing Center for Infectious Disease"/>
            <person name="Wu L."/>
            <person name="Ma J."/>
        </authorList>
    </citation>
    <scope>NUCLEOTIDE SEQUENCE [LARGE SCALE GENOMIC DNA]</scope>
    <source>
        <strain evidence="7">JCM 18054</strain>
    </source>
</reference>
<comment type="caution">
    <text evidence="6">The sequence shown here is derived from an EMBL/GenBank/DDBJ whole genome shotgun (WGS) entry which is preliminary data.</text>
</comment>
<keyword evidence="7" id="KW-1185">Reference proteome</keyword>
<organism evidence="6 7">
    <name type="scientific">Amycolatopsis dongchuanensis</name>
    <dbReference type="NCBI Taxonomy" id="1070866"/>
    <lineage>
        <taxon>Bacteria</taxon>
        <taxon>Bacillati</taxon>
        <taxon>Actinomycetota</taxon>
        <taxon>Actinomycetes</taxon>
        <taxon>Pseudonocardiales</taxon>
        <taxon>Pseudonocardiaceae</taxon>
        <taxon>Amycolatopsis</taxon>
    </lineage>
</organism>
<dbReference type="EMBL" id="BAABIB010000044">
    <property type="protein sequence ID" value="GAA5157231.1"/>
    <property type="molecule type" value="Genomic_DNA"/>
</dbReference>
<dbReference type="InterPro" id="IPR011251">
    <property type="entry name" value="Luciferase-like_dom"/>
</dbReference>
<dbReference type="Gene3D" id="3.20.20.30">
    <property type="entry name" value="Luciferase-like domain"/>
    <property type="match status" value="2"/>
</dbReference>
<evidence type="ECO:0000256" key="3">
    <source>
        <dbReference type="ARBA" id="ARBA00023002"/>
    </source>
</evidence>
<sequence>MLRAHPWGMTDRPFRFGVVGSGADLRTWTDLARHAEDLGFDTLLSPDPQGELDPFTILSSAAAVTERLHVGTFVAVDKFRDRRLLDWQARSLHQFTGGRFELGLGSGRPQAAARIEAFGGSLDGRFTHLAETVDFLLAQEDRPPLLLAAGGPKTRALAAEKADIATMAWSPRTTEAEAVSYVDSFRGKPVELAANLLAVGDEPAPWLERFIGVGVPELVAGGAVTVLPGTPEEGAERLLRWREELGISYVTVNSGFMGAFAEVIEVLRR</sequence>
<evidence type="ECO:0000313" key="6">
    <source>
        <dbReference type="EMBL" id="GAA5157231.1"/>
    </source>
</evidence>
<dbReference type="SUPFAM" id="SSF51679">
    <property type="entry name" value="Bacterial luciferase-like"/>
    <property type="match status" value="1"/>
</dbReference>
<keyword evidence="4" id="KW-0503">Monooxygenase</keyword>
<accession>A0ABP9Q8E2</accession>
<evidence type="ECO:0000256" key="1">
    <source>
        <dbReference type="ARBA" id="ARBA00022630"/>
    </source>
</evidence>
<dbReference type="PANTHER" id="PTHR42847:SF4">
    <property type="entry name" value="ALKANESULFONATE MONOOXYGENASE-RELATED"/>
    <property type="match status" value="1"/>
</dbReference>
<name>A0ABP9Q8E2_9PSEU</name>
<evidence type="ECO:0000313" key="7">
    <source>
        <dbReference type="Proteomes" id="UP001500192"/>
    </source>
</evidence>
<keyword evidence="3" id="KW-0560">Oxidoreductase</keyword>
<dbReference type="CDD" id="cd01097">
    <property type="entry name" value="Tetrahydromethanopterin_reductase"/>
    <property type="match status" value="1"/>
</dbReference>
<proteinExistence type="predicted"/>
<evidence type="ECO:0000256" key="4">
    <source>
        <dbReference type="ARBA" id="ARBA00023033"/>
    </source>
</evidence>
<feature type="domain" description="Luciferase-like" evidence="5">
    <location>
        <begin position="20"/>
        <end position="183"/>
    </location>
</feature>
<dbReference type="Pfam" id="PF00296">
    <property type="entry name" value="Bac_luciferase"/>
    <property type="match status" value="1"/>
</dbReference>
<gene>
    <name evidence="6" type="ORF">GCM10023214_16510</name>
</gene>
<dbReference type="Proteomes" id="UP001500192">
    <property type="component" value="Unassembled WGS sequence"/>
</dbReference>
<keyword evidence="1" id="KW-0285">Flavoprotein</keyword>
<keyword evidence="2" id="KW-0288">FMN</keyword>
<dbReference type="InterPro" id="IPR036661">
    <property type="entry name" value="Luciferase-like_sf"/>
</dbReference>
<dbReference type="PANTHER" id="PTHR42847">
    <property type="entry name" value="ALKANESULFONATE MONOOXYGENASE"/>
    <property type="match status" value="1"/>
</dbReference>